<evidence type="ECO:0000313" key="2">
    <source>
        <dbReference type="EMBL" id="GAG94383.1"/>
    </source>
</evidence>
<accession>X1CDP8</accession>
<dbReference type="EMBL" id="BART01027544">
    <property type="protein sequence ID" value="GAG94383.1"/>
    <property type="molecule type" value="Genomic_DNA"/>
</dbReference>
<gene>
    <name evidence="2" type="ORF">S01H4_48817</name>
</gene>
<comment type="caution">
    <text evidence="2">The sequence shown here is derived from an EMBL/GenBank/DDBJ whole genome shotgun (WGS) entry which is preliminary data.</text>
</comment>
<feature type="compositionally biased region" description="Polar residues" evidence="1">
    <location>
        <begin position="8"/>
        <end position="19"/>
    </location>
</feature>
<dbReference type="AlphaFoldDB" id="X1CDP8"/>
<evidence type="ECO:0000256" key="1">
    <source>
        <dbReference type="SAM" id="MobiDB-lite"/>
    </source>
</evidence>
<name>X1CDP8_9ZZZZ</name>
<feature type="region of interest" description="Disordered" evidence="1">
    <location>
        <begin position="1"/>
        <end position="38"/>
    </location>
</feature>
<feature type="compositionally biased region" description="Basic and acidic residues" evidence="1">
    <location>
        <begin position="20"/>
        <end position="36"/>
    </location>
</feature>
<protein>
    <submittedName>
        <fullName evidence="2">Uncharacterized protein</fullName>
    </submittedName>
</protein>
<organism evidence="2">
    <name type="scientific">marine sediment metagenome</name>
    <dbReference type="NCBI Taxonomy" id="412755"/>
    <lineage>
        <taxon>unclassified sequences</taxon>
        <taxon>metagenomes</taxon>
        <taxon>ecological metagenomes</taxon>
    </lineage>
</organism>
<proteinExistence type="predicted"/>
<reference evidence="2" key="1">
    <citation type="journal article" date="2014" name="Front. Microbiol.">
        <title>High frequency of phylogenetically diverse reductive dehalogenase-homologous genes in deep subseafloor sedimentary metagenomes.</title>
        <authorList>
            <person name="Kawai M."/>
            <person name="Futagami T."/>
            <person name="Toyoda A."/>
            <person name="Takaki Y."/>
            <person name="Nishi S."/>
            <person name="Hori S."/>
            <person name="Arai W."/>
            <person name="Tsubouchi T."/>
            <person name="Morono Y."/>
            <person name="Uchiyama I."/>
            <person name="Ito T."/>
            <person name="Fujiyama A."/>
            <person name="Inagaki F."/>
            <person name="Takami H."/>
        </authorList>
    </citation>
    <scope>NUCLEOTIDE SEQUENCE</scope>
    <source>
        <strain evidence="2">Expedition CK06-06</strain>
    </source>
</reference>
<sequence length="95" mass="10997">MGKDKSTINDNNRYPSSSNVEKDSYKASGEDEKSKYEATSPDEVILVFKENRKKELKVGRQMFTFMGPSSQKVPRSVVEHPDFESQRKYFLIKEV</sequence>